<organism evidence="4 5">
    <name type="scientific">Calycina marina</name>
    <dbReference type="NCBI Taxonomy" id="1763456"/>
    <lineage>
        <taxon>Eukaryota</taxon>
        <taxon>Fungi</taxon>
        <taxon>Dikarya</taxon>
        <taxon>Ascomycota</taxon>
        <taxon>Pezizomycotina</taxon>
        <taxon>Leotiomycetes</taxon>
        <taxon>Helotiales</taxon>
        <taxon>Pezizellaceae</taxon>
        <taxon>Calycina</taxon>
    </lineage>
</organism>
<dbReference type="InterPro" id="IPR053181">
    <property type="entry name" value="EcdB-like_regulator"/>
</dbReference>
<feature type="region of interest" description="Disordered" evidence="2">
    <location>
        <begin position="46"/>
        <end position="65"/>
    </location>
</feature>
<gene>
    <name evidence="4" type="ORF">BJ878DRAFT_534452</name>
</gene>
<keyword evidence="5" id="KW-1185">Reference proteome</keyword>
<dbReference type="PROSITE" id="PS00463">
    <property type="entry name" value="ZN2_CY6_FUNGAL_1"/>
    <property type="match status" value="1"/>
</dbReference>
<keyword evidence="1" id="KW-0539">Nucleus</keyword>
<dbReference type="InterPro" id="IPR036864">
    <property type="entry name" value="Zn2-C6_fun-type_DNA-bd_sf"/>
</dbReference>
<dbReference type="GO" id="GO:0000981">
    <property type="term" value="F:DNA-binding transcription factor activity, RNA polymerase II-specific"/>
    <property type="evidence" value="ECO:0007669"/>
    <property type="project" value="InterPro"/>
</dbReference>
<evidence type="ECO:0000313" key="5">
    <source>
        <dbReference type="Proteomes" id="UP000887226"/>
    </source>
</evidence>
<dbReference type="GO" id="GO:0008270">
    <property type="term" value="F:zinc ion binding"/>
    <property type="evidence" value="ECO:0007669"/>
    <property type="project" value="InterPro"/>
</dbReference>
<dbReference type="CDD" id="cd12148">
    <property type="entry name" value="fungal_TF_MHR"/>
    <property type="match status" value="1"/>
</dbReference>
<dbReference type="OrthoDB" id="6133115at2759"/>
<dbReference type="SUPFAM" id="SSF57701">
    <property type="entry name" value="Zn2/Cys6 DNA-binding domain"/>
    <property type="match status" value="1"/>
</dbReference>
<evidence type="ECO:0000256" key="1">
    <source>
        <dbReference type="ARBA" id="ARBA00023242"/>
    </source>
</evidence>
<dbReference type="SMART" id="SM00066">
    <property type="entry name" value="GAL4"/>
    <property type="match status" value="1"/>
</dbReference>
<reference evidence="4" key="1">
    <citation type="journal article" date="2021" name="IMA Fungus">
        <title>Genomic characterization of three marine fungi, including Emericellopsis atlantica sp. nov. with signatures of a generalist lifestyle and marine biomass degradation.</title>
        <authorList>
            <person name="Hagestad O.C."/>
            <person name="Hou L."/>
            <person name="Andersen J.H."/>
            <person name="Hansen E.H."/>
            <person name="Altermark B."/>
            <person name="Li C."/>
            <person name="Kuhnert E."/>
            <person name="Cox R.J."/>
            <person name="Crous P.W."/>
            <person name="Spatafora J.W."/>
            <person name="Lail K."/>
            <person name="Amirebrahimi M."/>
            <person name="Lipzen A."/>
            <person name="Pangilinan J."/>
            <person name="Andreopoulos W."/>
            <person name="Hayes R.D."/>
            <person name="Ng V."/>
            <person name="Grigoriev I.V."/>
            <person name="Jackson S.A."/>
            <person name="Sutton T.D.S."/>
            <person name="Dobson A.D.W."/>
            <person name="Rama T."/>
        </authorList>
    </citation>
    <scope>NUCLEOTIDE SEQUENCE</scope>
    <source>
        <strain evidence="4">TRa3180A</strain>
    </source>
</reference>
<feature type="compositionally biased region" description="Polar residues" evidence="2">
    <location>
        <begin position="154"/>
        <end position="163"/>
    </location>
</feature>
<feature type="region of interest" description="Disordered" evidence="2">
    <location>
        <begin position="134"/>
        <end position="163"/>
    </location>
</feature>
<proteinExistence type="predicted"/>
<sequence length="656" mass="73911">MTVICGAAPIARLSRCEPSLAGSRTNLASTEFQVIAWDRAMMNSSRESSSLFSSGPSSKQRRERGGIAAQACDTCRTRKQKCDEQRPKCSLCQRMKLECRYREPQPTKKDKTMVEILDRLIALEGKVDRIVPGTSGNLSSGFGPAHSTTEDVNDQPSFTTQTSYRPLSSISTAKSSAVLSTQPYRYVSAALILLTWAKIQQLLLQTVPSSLADVKIFEQQGVTFMVRVHRSMPTFVGMQPQSARTSGGSKMTIQNLTKTHMLDLTKSYFDTFNLVYPFMDRQDFTSETLARVQTEGFGGDSKSPVEIHGDRASGIRSGSTEKPPGLAFFNEARKRLGFQSSQCDLEVVQILSLTADPVDWTSKRGDMIKCIFWHCAIMETSIYLELDLPPVGIIKFAEQIGLPHFTGAFCDEDHQGNTSSPFEAHFPSQVALRRLSTQTSGSTDGSRTIPSHKSLKLLAAQLREWRSILPSKLHWAEDQREAFPIPQVPNIATFNERVDPDLLSQTGRDNKSLFTADLSAPYMDYPYVYDIQVALLRTSYYYEKYMICRPYVYKALHNPVQIEDEDAQGVAECLRRMVPYLFCWSQNFLTILIIVHMTEHNEMLRNIRRQLAGPRFEAEIGATVETMIDWIRDLKNSDPISPWCWNILTGIYQLEP</sequence>
<protein>
    <recommendedName>
        <fullName evidence="3">Zn(2)-C6 fungal-type domain-containing protein</fullName>
    </recommendedName>
</protein>
<evidence type="ECO:0000313" key="4">
    <source>
        <dbReference type="EMBL" id="KAG9244619.1"/>
    </source>
</evidence>
<dbReference type="EMBL" id="MU253894">
    <property type="protein sequence ID" value="KAG9244619.1"/>
    <property type="molecule type" value="Genomic_DNA"/>
</dbReference>
<feature type="domain" description="Zn(2)-C6 fungal-type" evidence="3">
    <location>
        <begin position="71"/>
        <end position="101"/>
    </location>
</feature>
<evidence type="ECO:0000256" key="2">
    <source>
        <dbReference type="SAM" id="MobiDB-lite"/>
    </source>
</evidence>
<dbReference type="Pfam" id="PF00172">
    <property type="entry name" value="Zn_clus"/>
    <property type="match status" value="1"/>
</dbReference>
<dbReference type="Gene3D" id="4.10.240.10">
    <property type="entry name" value="Zn(2)-C6 fungal-type DNA-binding domain"/>
    <property type="match status" value="1"/>
</dbReference>
<dbReference type="PANTHER" id="PTHR47785:SF6">
    <property type="entry name" value="ZN(II)2CYS6 TRANSCRIPTION FACTOR (EUROFUNG)"/>
    <property type="match status" value="1"/>
</dbReference>
<feature type="compositionally biased region" description="Low complexity" evidence="2">
    <location>
        <begin position="46"/>
        <end position="58"/>
    </location>
</feature>
<comment type="caution">
    <text evidence="4">The sequence shown here is derived from an EMBL/GenBank/DDBJ whole genome shotgun (WGS) entry which is preliminary data.</text>
</comment>
<name>A0A9P8CEZ6_9HELO</name>
<dbReference type="Proteomes" id="UP000887226">
    <property type="component" value="Unassembled WGS sequence"/>
</dbReference>
<dbReference type="PROSITE" id="PS50048">
    <property type="entry name" value="ZN2_CY6_FUNGAL_2"/>
    <property type="match status" value="1"/>
</dbReference>
<dbReference type="InterPro" id="IPR001138">
    <property type="entry name" value="Zn2Cys6_DnaBD"/>
</dbReference>
<dbReference type="AlphaFoldDB" id="A0A9P8CEZ6"/>
<dbReference type="CDD" id="cd00067">
    <property type="entry name" value="GAL4"/>
    <property type="match status" value="1"/>
</dbReference>
<accession>A0A9P8CEZ6</accession>
<evidence type="ECO:0000259" key="3">
    <source>
        <dbReference type="PROSITE" id="PS50048"/>
    </source>
</evidence>
<dbReference type="PANTHER" id="PTHR47785">
    <property type="entry name" value="ZN(II)2CYS6 TRANSCRIPTION FACTOR (EUROFUNG)-RELATED-RELATED"/>
    <property type="match status" value="1"/>
</dbReference>